<dbReference type="SUPFAM" id="SSF52507">
    <property type="entry name" value="Homo-oligomeric flavin-containing Cys decarboxylases, HFCD"/>
    <property type="match status" value="1"/>
</dbReference>
<dbReference type="InterPro" id="IPR003382">
    <property type="entry name" value="Flavoprotein"/>
</dbReference>
<dbReference type="PANTHER" id="PTHR14359:SF6">
    <property type="entry name" value="PHOSPHOPANTOTHENOYLCYSTEINE DECARBOXYLASE"/>
    <property type="match status" value="1"/>
</dbReference>
<dbReference type="GO" id="GO:0015941">
    <property type="term" value="P:pantothenate catabolic process"/>
    <property type="evidence" value="ECO:0007669"/>
    <property type="project" value="InterPro"/>
</dbReference>
<comment type="cofactor">
    <cofactor evidence="3">
        <name>Mg(2+)</name>
        <dbReference type="ChEBI" id="CHEBI:18420"/>
    </cofactor>
</comment>
<dbReference type="EC" id="6.3.2.5" evidence="3"/>
<evidence type="ECO:0000256" key="3">
    <source>
        <dbReference type="HAMAP-Rule" id="MF_02225"/>
    </source>
</evidence>
<evidence type="ECO:0000313" key="6">
    <source>
        <dbReference type="EMBL" id="GBF36214.1"/>
    </source>
</evidence>
<dbReference type="EC" id="4.1.1.36" evidence="3"/>
<dbReference type="InterPro" id="IPR036551">
    <property type="entry name" value="Flavin_trans-like"/>
</dbReference>
<proteinExistence type="inferred from homology"/>
<dbReference type="Gene3D" id="3.40.50.1950">
    <property type="entry name" value="Flavin prenyltransferase-like"/>
    <property type="match status" value="1"/>
</dbReference>
<dbReference type="NCBIfam" id="TIGR00521">
    <property type="entry name" value="coaBC_dfp"/>
    <property type="match status" value="1"/>
</dbReference>
<dbReference type="PANTHER" id="PTHR14359">
    <property type="entry name" value="HOMO-OLIGOMERIC FLAVIN CONTAINING CYS DECARBOXYLASE FAMILY"/>
    <property type="match status" value="1"/>
</dbReference>
<comment type="catalytic activity">
    <reaction evidence="3">
        <text>N-[(R)-4-phosphopantothenoyl]-L-cysteine + H(+) = (R)-4'-phosphopantetheine + CO2</text>
        <dbReference type="Rhea" id="RHEA:16793"/>
        <dbReference type="ChEBI" id="CHEBI:15378"/>
        <dbReference type="ChEBI" id="CHEBI:16526"/>
        <dbReference type="ChEBI" id="CHEBI:59458"/>
        <dbReference type="ChEBI" id="CHEBI:61723"/>
        <dbReference type="EC" id="4.1.1.36"/>
    </reaction>
</comment>
<dbReference type="GO" id="GO:0046872">
    <property type="term" value="F:metal ion binding"/>
    <property type="evidence" value="ECO:0007669"/>
    <property type="project" value="UniProtKB-KW"/>
</dbReference>
<evidence type="ECO:0000256" key="2">
    <source>
        <dbReference type="ARBA" id="ARBA00023239"/>
    </source>
</evidence>
<feature type="domain" description="DNA/pantothenate metabolism flavoprotein C-terminal" evidence="5">
    <location>
        <begin position="192"/>
        <end position="397"/>
    </location>
</feature>
<feature type="binding site" evidence="3">
    <location>
        <position position="343"/>
    </location>
    <ligand>
        <name>CTP</name>
        <dbReference type="ChEBI" id="CHEBI:37563"/>
    </ligand>
</feature>
<comment type="cofactor">
    <cofactor evidence="3">
        <name>FMN</name>
        <dbReference type="ChEBI" id="CHEBI:58210"/>
    </cofactor>
    <text evidence="3">Binds 1 FMN per subunit.</text>
</comment>
<sequence>MDPTEGLRCSKSRILEGKKILVGVTSSIGAIETPKLIREFIRHGAEVYTVATEESKKIVGEYALEFASGKKVCYNITGLVEHVTFYNLCDAMVIYPTTANTLSKISLSIGDNIVNTTAMMFIENKPLFIVPGMHRNMLQNVREHMEKLKRKKLVYIIPPKMEEGKAKVPPVEDVVLKVMEILKEEFRRRKGGKRILILTGGTAEFIDKVRVITNLSSGKTGYYLAETACREGHHVEVIYALGMEPPYYVKSYKGITSREMLDKALEVGRDADIIISCAAISDFIPEVSFDGKIRSDRDITIKLKKNVKVIRELRKAFPEKTIVGFKAEYGVSREELVDIGKEKLKEYDLDYIVVNDLARHYFGDDYNEVVLIGKEGVLKEFKGKKYEIMEKIIKEVVK</sequence>
<dbReference type="InterPro" id="IPR005252">
    <property type="entry name" value="CoaBC"/>
</dbReference>
<comment type="caution">
    <text evidence="6">The sequence shown here is derived from an EMBL/GenBank/DDBJ whole genome shotgun (WGS) entry which is preliminary data.</text>
</comment>
<dbReference type="InterPro" id="IPR007085">
    <property type="entry name" value="DNA/pantothenate-metab_flavo_C"/>
</dbReference>
<dbReference type="AlphaFoldDB" id="A0A401HPL8"/>
<organism evidence="6 7">
    <name type="scientific">Methanofervidicoccus abyssi</name>
    <dbReference type="NCBI Taxonomy" id="2082189"/>
    <lineage>
        <taxon>Archaea</taxon>
        <taxon>Methanobacteriati</taxon>
        <taxon>Methanobacteriota</taxon>
        <taxon>Methanomada group</taxon>
        <taxon>Methanococci</taxon>
        <taxon>Methanococcales</taxon>
        <taxon>Methanofervidicoccus</taxon>
    </lineage>
</organism>
<evidence type="ECO:0000259" key="4">
    <source>
        <dbReference type="Pfam" id="PF02441"/>
    </source>
</evidence>
<keyword evidence="2 3" id="KW-0456">Lyase</keyword>
<comment type="function">
    <text evidence="3">Catalyzes two sequential steps in the biosynthesis of coenzyme A. In the first step cysteine is conjugated to 4'-phosphopantothenate to form 4-phosphopantothenoylcysteine. In the second step the latter compound is decarboxylated to form 4'-phosphopantotheine.</text>
</comment>
<keyword evidence="1 3" id="KW-0210">Decarboxylase</keyword>
<name>A0A401HPL8_9EURY</name>
<dbReference type="GO" id="GO:0004632">
    <property type="term" value="F:phosphopantothenate--cysteine ligase activity"/>
    <property type="evidence" value="ECO:0007669"/>
    <property type="project" value="UniProtKB-UniRule"/>
</dbReference>
<accession>A0A401HPL8</accession>
<keyword evidence="7" id="KW-1185">Reference proteome</keyword>
<evidence type="ECO:0000256" key="1">
    <source>
        <dbReference type="ARBA" id="ARBA00022793"/>
    </source>
</evidence>
<dbReference type="EMBL" id="BFAX01000002">
    <property type="protein sequence ID" value="GBF36214.1"/>
    <property type="molecule type" value="Genomic_DNA"/>
</dbReference>
<dbReference type="GO" id="GO:0015937">
    <property type="term" value="P:coenzyme A biosynthetic process"/>
    <property type="evidence" value="ECO:0007669"/>
    <property type="project" value="UniProtKB-UniRule"/>
</dbReference>
<dbReference type="RefSeq" id="WP_131006996.1">
    <property type="nucleotide sequence ID" value="NZ_BFAX01000002.1"/>
</dbReference>
<dbReference type="Gene3D" id="3.40.50.10300">
    <property type="entry name" value="CoaB-like"/>
    <property type="match status" value="1"/>
</dbReference>
<comment type="similarity">
    <text evidence="3">In the C-terminal section; belongs to the PPC synthetase family.</text>
</comment>
<feature type="domain" description="Flavoprotein" evidence="4">
    <location>
        <begin position="18"/>
        <end position="176"/>
    </location>
</feature>
<comment type="caution">
    <text evidence="3">Lacks conserved residue(s) required for the propagation of feature annotation.</text>
</comment>
<feature type="binding site" evidence="3">
    <location>
        <position position="282"/>
    </location>
    <ligand>
        <name>CTP</name>
        <dbReference type="ChEBI" id="CHEBI:37563"/>
    </ligand>
</feature>
<dbReference type="Proteomes" id="UP000290527">
    <property type="component" value="Unassembled WGS sequence"/>
</dbReference>
<evidence type="ECO:0000259" key="5">
    <source>
        <dbReference type="Pfam" id="PF04127"/>
    </source>
</evidence>
<keyword evidence="3" id="KW-0288">FMN</keyword>
<keyword evidence="3 6" id="KW-0436">Ligase</keyword>
<dbReference type="InterPro" id="IPR035929">
    <property type="entry name" value="CoaB-like_sf"/>
</dbReference>
<feature type="region of interest" description="Phosphopantothenoylcysteine decarboxylase" evidence="3">
    <location>
        <begin position="1"/>
        <end position="194"/>
    </location>
</feature>
<dbReference type="UniPathway" id="UPA00241"/>
<dbReference type="SUPFAM" id="SSF102645">
    <property type="entry name" value="CoaB-like"/>
    <property type="match status" value="1"/>
</dbReference>
<dbReference type="GO" id="GO:0004633">
    <property type="term" value="F:phosphopantothenoylcysteine decarboxylase activity"/>
    <property type="evidence" value="ECO:0007669"/>
    <property type="project" value="UniProtKB-UniRule"/>
</dbReference>
<dbReference type="HAMAP" id="MF_02225">
    <property type="entry name" value="CoaBC"/>
    <property type="match status" value="1"/>
</dbReference>
<keyword evidence="3" id="KW-0511">Multifunctional enzyme</keyword>
<dbReference type="Pfam" id="PF02441">
    <property type="entry name" value="Flavoprotein"/>
    <property type="match status" value="1"/>
</dbReference>
<comment type="similarity">
    <text evidence="3">In the N-terminal section; belongs to the HFCD (homo-oligomeric flavin containing Cys decarboxylase) superfamily.</text>
</comment>
<evidence type="ECO:0000313" key="7">
    <source>
        <dbReference type="Proteomes" id="UP000290527"/>
    </source>
</evidence>
<protein>
    <recommendedName>
        <fullName evidence="3">Coenzyme A biosynthesis bifunctional protein CoaBC</fullName>
    </recommendedName>
    <alternativeName>
        <fullName evidence="3">DNA/pantothenate metabolism flavoprotein</fullName>
    </alternativeName>
    <alternativeName>
        <fullName evidence="3">Phosphopantothenoylcysteine synthetase/decarboxylase</fullName>
        <shortName evidence="3">PPCS-PPCDC</shortName>
    </alternativeName>
    <domain>
        <recommendedName>
            <fullName evidence="3">Phosphopantothenoylcysteine decarboxylase</fullName>
            <shortName evidence="3">PPC decarboxylase</shortName>
            <shortName evidence="3">PPC-DC</shortName>
            <ecNumber evidence="3">4.1.1.36</ecNumber>
        </recommendedName>
        <alternativeName>
            <fullName evidence="3">CoaC</fullName>
        </alternativeName>
    </domain>
    <domain>
        <recommendedName>
            <fullName evidence="3">Phosphopantothenate--cysteine ligase</fullName>
            <ecNumber evidence="3">6.3.2.5</ecNumber>
        </recommendedName>
        <alternativeName>
            <fullName evidence="3">CoaB</fullName>
        </alternativeName>
        <alternativeName>
            <fullName evidence="3">Phosphopantothenoylcysteine synthetase</fullName>
            <shortName evidence="3">PPC synthetase</shortName>
            <shortName evidence="3">PPC-S</shortName>
        </alternativeName>
    </domain>
</protein>
<dbReference type="GO" id="GO:0071513">
    <property type="term" value="C:phosphopantothenoylcysteine decarboxylase complex"/>
    <property type="evidence" value="ECO:0007669"/>
    <property type="project" value="TreeGrafter"/>
</dbReference>
<dbReference type="GO" id="GO:0010181">
    <property type="term" value="F:FMN binding"/>
    <property type="evidence" value="ECO:0007669"/>
    <property type="project" value="UniProtKB-UniRule"/>
</dbReference>
<keyword evidence="3" id="KW-0285">Flavoprotein</keyword>
<dbReference type="Pfam" id="PF04127">
    <property type="entry name" value="DFP"/>
    <property type="match status" value="1"/>
</dbReference>
<keyword evidence="3" id="KW-0479">Metal-binding</keyword>
<feature type="binding site" evidence="3">
    <location>
        <position position="325"/>
    </location>
    <ligand>
        <name>CTP</name>
        <dbReference type="ChEBI" id="CHEBI:37563"/>
    </ligand>
</feature>
<comment type="pathway">
    <text evidence="3">Cofactor biosynthesis; coenzyme A biosynthesis.</text>
</comment>
<feature type="binding site" evidence="3">
    <location>
        <position position="292"/>
    </location>
    <ligand>
        <name>CTP</name>
        <dbReference type="ChEBI" id="CHEBI:37563"/>
    </ligand>
</feature>
<feature type="region of interest" description="Phosphopantothenate--cysteine ligase" evidence="3">
    <location>
        <begin position="195"/>
        <end position="398"/>
    </location>
</feature>
<dbReference type="OrthoDB" id="10536at2157"/>
<comment type="catalytic activity">
    <reaction evidence="3">
        <text>(R)-4'-phosphopantothenate + L-cysteine + CTP = N-[(R)-4-phosphopantothenoyl]-L-cysteine + CMP + diphosphate + H(+)</text>
        <dbReference type="Rhea" id="RHEA:19397"/>
        <dbReference type="ChEBI" id="CHEBI:10986"/>
        <dbReference type="ChEBI" id="CHEBI:15378"/>
        <dbReference type="ChEBI" id="CHEBI:33019"/>
        <dbReference type="ChEBI" id="CHEBI:35235"/>
        <dbReference type="ChEBI" id="CHEBI:37563"/>
        <dbReference type="ChEBI" id="CHEBI:59458"/>
        <dbReference type="ChEBI" id="CHEBI:60377"/>
        <dbReference type="EC" id="6.3.2.5"/>
    </reaction>
</comment>
<keyword evidence="3" id="KW-0460">Magnesium</keyword>
<reference evidence="6 7" key="1">
    <citation type="journal article" date="2019" name="Int. J. Syst. Evol. Microbiol.">
        <title>Methanofervidicoccus abyssi gen. nov., sp. nov., a hydrogenotrophic methanogen, isolated from a hydrothermal vent chimney in the Mid-Cayman Spreading Center, the Caribbean Sea.</title>
        <authorList>
            <person name="Sakai S."/>
            <person name="Takaki Y."/>
            <person name="Miyazaki M."/>
            <person name="Ogawara M."/>
            <person name="Yanagawa K."/>
            <person name="Miyazaki J."/>
            <person name="Takai K."/>
        </authorList>
    </citation>
    <scope>NUCLEOTIDE SEQUENCE [LARGE SCALE GENOMIC DNA]</scope>
    <source>
        <strain evidence="6 7">HHB</strain>
    </source>
</reference>
<gene>
    <name evidence="3" type="primary">coaBC</name>
    <name evidence="6" type="ORF">MHHB_P0444</name>
</gene>